<sequence>MNIKRAKCMFEGNSAVWVDFPDILEKLSKAITDESTDDDGLCEGIAKKSSGKKDANKKACQLIVKGLTHIYGIDLSHDEKDQQNPFLNQWFQQTMACLLLNAFAKQMEDKCPNTKDSIKQAFGFMNQIKGKKCEKTYPCVPCQREENYEGCKVGEQNLGIKLKELFENNSKNSEIEQTLEDICKQNAKAQSKSPETITNQEQLPDETETSEDPNSKGSGEDTSLNGPEAPAPQPNDQETALAGPAAPAQLSHRINHAKLTSYLPLAPAVLGISIMSYLLWKYFSLVGKSRKRYRRAYQARGPTVQEQTLAHVDDQANGPHAYTLGKERKPRSARTRRKKRAVRRRMIIDIHLEVLDECQKGDLHSTKEDFFEIIVEEFMGLGFREEDFVPKEHVQSSDSGFRV</sequence>
<protein>
    <submittedName>
        <fullName evidence="5">SICA antigen</fullName>
    </submittedName>
</protein>
<accession>A0A1B1DY75</accession>
<feature type="transmembrane region" description="Helical" evidence="2">
    <location>
        <begin position="262"/>
        <end position="283"/>
    </location>
</feature>
<dbReference type="VEuPathDB" id="PlasmoDB:PCOAH_00019390"/>
<dbReference type="EMBL" id="CP016246">
    <property type="protein sequence ID" value="ANQ07742.1"/>
    <property type="molecule type" value="Genomic_DNA"/>
</dbReference>
<evidence type="ECO:0000259" key="4">
    <source>
        <dbReference type="Pfam" id="PF12879"/>
    </source>
</evidence>
<dbReference type="Pfam" id="PF12879">
    <property type="entry name" value="SICA_C"/>
    <property type="match status" value="1"/>
</dbReference>
<feature type="compositionally biased region" description="Polar residues" evidence="1">
    <location>
        <begin position="215"/>
        <end position="225"/>
    </location>
</feature>
<dbReference type="RefSeq" id="XP_019914437.1">
    <property type="nucleotide sequence ID" value="XM_020058748.1"/>
</dbReference>
<feature type="domain" description="Schizont-infected cell agglutination C-terminal" evidence="4">
    <location>
        <begin position="281"/>
        <end position="394"/>
    </location>
</feature>
<evidence type="ECO:0000256" key="2">
    <source>
        <dbReference type="SAM" id="Phobius"/>
    </source>
</evidence>
<evidence type="ECO:0000313" key="5">
    <source>
        <dbReference type="EMBL" id="ANQ07742.1"/>
    </source>
</evidence>
<keyword evidence="2" id="KW-1133">Transmembrane helix</keyword>
<dbReference type="Pfam" id="PF12878">
    <property type="entry name" value="SICA_beta"/>
    <property type="match status" value="1"/>
</dbReference>
<dbReference type="Proteomes" id="UP000092716">
    <property type="component" value="Chromosome 8"/>
</dbReference>
<evidence type="ECO:0000256" key="1">
    <source>
        <dbReference type="SAM" id="MobiDB-lite"/>
    </source>
</evidence>
<dbReference type="GeneID" id="30908665"/>
<proteinExistence type="predicted"/>
<feature type="region of interest" description="Disordered" evidence="1">
    <location>
        <begin position="316"/>
        <end position="335"/>
    </location>
</feature>
<reference evidence="6" key="1">
    <citation type="submission" date="2016-06" db="EMBL/GenBank/DDBJ databases">
        <title>First high quality genome sequence of Plasmodium coatneyi using continuous long reads from single molecule, real-time sequencing.</title>
        <authorList>
            <person name="Chien J.-T."/>
            <person name="Pakala S.B."/>
            <person name="Geraldo J.A."/>
            <person name="Lapp S.A."/>
            <person name="Barnwell J.W."/>
            <person name="Kissinger J.C."/>
            <person name="Galinski M.R."/>
            <person name="Humphrey J.C."/>
        </authorList>
    </citation>
    <scope>NUCLEOTIDE SEQUENCE [LARGE SCALE GENOMIC DNA]</scope>
    <source>
        <strain evidence="6">Hackeri</strain>
    </source>
</reference>
<dbReference type="InterPro" id="IPR024285">
    <property type="entry name" value="SICA_extracell_b"/>
</dbReference>
<organism evidence="5 6">
    <name type="scientific">Plasmodium coatneyi</name>
    <dbReference type="NCBI Taxonomy" id="208452"/>
    <lineage>
        <taxon>Eukaryota</taxon>
        <taxon>Sar</taxon>
        <taxon>Alveolata</taxon>
        <taxon>Apicomplexa</taxon>
        <taxon>Aconoidasida</taxon>
        <taxon>Haemosporida</taxon>
        <taxon>Plasmodiidae</taxon>
        <taxon>Plasmodium</taxon>
    </lineage>
</organism>
<name>A0A1B1DY75_9APIC</name>
<keyword evidence="2" id="KW-0812">Transmembrane</keyword>
<keyword evidence="6" id="KW-1185">Reference proteome</keyword>
<keyword evidence="2" id="KW-0472">Membrane</keyword>
<dbReference type="OrthoDB" id="376328at2759"/>
<evidence type="ECO:0000259" key="3">
    <source>
        <dbReference type="Pfam" id="PF12878"/>
    </source>
</evidence>
<feature type="domain" description="Schizont-infected cell agglutination extracellular beta" evidence="3">
    <location>
        <begin position="20"/>
        <end position="153"/>
    </location>
</feature>
<feature type="region of interest" description="Disordered" evidence="1">
    <location>
        <begin position="186"/>
        <end position="248"/>
    </location>
</feature>
<dbReference type="KEGG" id="pcot:PCOAH_00019390"/>
<feature type="compositionally biased region" description="Polar residues" evidence="1">
    <location>
        <begin position="187"/>
        <end position="202"/>
    </location>
</feature>
<gene>
    <name evidence="5" type="ORF">PCOAH_00019390</name>
</gene>
<dbReference type="InterPro" id="IPR024288">
    <property type="entry name" value="SICA_C"/>
</dbReference>
<dbReference type="AlphaFoldDB" id="A0A1B1DY75"/>
<evidence type="ECO:0000313" key="6">
    <source>
        <dbReference type="Proteomes" id="UP000092716"/>
    </source>
</evidence>